<dbReference type="AlphaFoldDB" id="A0A0F4VDP8"/>
<evidence type="ECO:0000256" key="2">
    <source>
        <dbReference type="ARBA" id="ARBA00007441"/>
    </source>
</evidence>
<dbReference type="Pfam" id="PF00155">
    <property type="entry name" value="Aminotran_1_2"/>
    <property type="match status" value="1"/>
</dbReference>
<comment type="similarity">
    <text evidence="2 6">Belongs to the class-I pyridoxal-phosphate-dependent aminotransferase family.</text>
</comment>
<dbReference type="PATRIC" id="fig|294.133.peg.6012"/>
<dbReference type="EC" id="2.6.1.-" evidence="6"/>
<dbReference type="InterPro" id="IPR015422">
    <property type="entry name" value="PyrdxlP-dep_Trfase_small"/>
</dbReference>
<evidence type="ECO:0000256" key="3">
    <source>
        <dbReference type="ARBA" id="ARBA00022576"/>
    </source>
</evidence>
<dbReference type="EMBL" id="LACH01000008">
    <property type="protein sequence ID" value="KJZ66923.1"/>
    <property type="molecule type" value="Genomic_DNA"/>
</dbReference>
<evidence type="ECO:0000313" key="8">
    <source>
        <dbReference type="EMBL" id="KJZ66923.1"/>
    </source>
</evidence>
<gene>
    <name evidence="8" type="ORF">VD17_05540</name>
</gene>
<dbReference type="InterPro" id="IPR004839">
    <property type="entry name" value="Aminotransferase_I/II_large"/>
</dbReference>
<dbReference type="InterPro" id="IPR015421">
    <property type="entry name" value="PyrdxlP-dep_Trfase_major"/>
</dbReference>
<feature type="domain" description="Aminotransferase class I/classII large" evidence="7">
    <location>
        <begin position="35"/>
        <end position="395"/>
    </location>
</feature>
<dbReference type="Gene3D" id="3.90.1150.10">
    <property type="entry name" value="Aspartate Aminotransferase, domain 1"/>
    <property type="match status" value="1"/>
</dbReference>
<dbReference type="InterPro" id="IPR015424">
    <property type="entry name" value="PyrdxlP-dep_Trfase"/>
</dbReference>
<evidence type="ECO:0000313" key="9">
    <source>
        <dbReference type="Proteomes" id="UP000033400"/>
    </source>
</evidence>
<reference evidence="8 9" key="1">
    <citation type="submission" date="2015-03" db="EMBL/GenBank/DDBJ databases">
        <title>Comparative genomics of Pseudomonas insights into diversity of traits involved in vanlence and defense.</title>
        <authorList>
            <person name="Qin Y."/>
        </authorList>
    </citation>
    <scope>NUCLEOTIDE SEQUENCE [LARGE SCALE GENOMIC DNA]</scope>
    <source>
        <strain evidence="8 9">H24</strain>
    </source>
</reference>
<comment type="cofactor">
    <cofactor evidence="1 6">
        <name>pyridoxal 5'-phosphate</name>
        <dbReference type="ChEBI" id="CHEBI:597326"/>
    </cofactor>
</comment>
<evidence type="ECO:0000256" key="4">
    <source>
        <dbReference type="ARBA" id="ARBA00022679"/>
    </source>
</evidence>
<comment type="caution">
    <text evidence="8">The sequence shown here is derived from an EMBL/GenBank/DDBJ whole genome shotgun (WGS) entry which is preliminary data.</text>
</comment>
<evidence type="ECO:0000259" key="7">
    <source>
        <dbReference type="Pfam" id="PF00155"/>
    </source>
</evidence>
<evidence type="ECO:0000256" key="1">
    <source>
        <dbReference type="ARBA" id="ARBA00001933"/>
    </source>
</evidence>
<keyword evidence="5" id="KW-0663">Pyridoxal phosphate</keyword>
<evidence type="ECO:0000256" key="6">
    <source>
        <dbReference type="RuleBase" id="RU000481"/>
    </source>
</evidence>
<dbReference type="GO" id="GO:0030170">
    <property type="term" value="F:pyridoxal phosphate binding"/>
    <property type="evidence" value="ECO:0007669"/>
    <property type="project" value="InterPro"/>
</dbReference>
<dbReference type="GO" id="GO:0006520">
    <property type="term" value="P:amino acid metabolic process"/>
    <property type="evidence" value="ECO:0007669"/>
    <property type="project" value="InterPro"/>
</dbReference>
<proteinExistence type="inferred from homology"/>
<keyword evidence="4 6" id="KW-0808">Transferase</keyword>
<evidence type="ECO:0000256" key="5">
    <source>
        <dbReference type="ARBA" id="ARBA00022898"/>
    </source>
</evidence>
<dbReference type="InterPro" id="IPR050596">
    <property type="entry name" value="AspAT/PAT-like"/>
</dbReference>
<keyword evidence="3 6" id="KW-0032">Aminotransferase</keyword>
<organism evidence="8 9">
    <name type="scientific">Pseudomonas fluorescens</name>
    <dbReference type="NCBI Taxonomy" id="294"/>
    <lineage>
        <taxon>Bacteria</taxon>
        <taxon>Pseudomonadati</taxon>
        <taxon>Pseudomonadota</taxon>
        <taxon>Gammaproteobacteria</taxon>
        <taxon>Pseudomonadales</taxon>
        <taxon>Pseudomonadaceae</taxon>
        <taxon>Pseudomonas</taxon>
    </lineage>
</organism>
<accession>A0A0F4VDP8</accession>
<dbReference type="PROSITE" id="PS00105">
    <property type="entry name" value="AA_TRANSFER_CLASS_1"/>
    <property type="match status" value="1"/>
</dbReference>
<dbReference type="Gene3D" id="3.40.640.10">
    <property type="entry name" value="Type I PLP-dependent aspartate aminotransferase-like (Major domain)"/>
    <property type="match status" value="1"/>
</dbReference>
<dbReference type="FunFam" id="3.40.640.10:FF:000033">
    <property type="entry name" value="Aspartate aminotransferase"/>
    <property type="match status" value="1"/>
</dbReference>
<dbReference type="GO" id="GO:0008483">
    <property type="term" value="F:transaminase activity"/>
    <property type="evidence" value="ECO:0007669"/>
    <property type="project" value="UniProtKB-KW"/>
</dbReference>
<dbReference type="PANTHER" id="PTHR46383">
    <property type="entry name" value="ASPARTATE AMINOTRANSFERASE"/>
    <property type="match status" value="1"/>
</dbReference>
<sequence length="403" mass="43592">MMSTAFLSNRVLGIEPSPSIAANALVTELRAQGRDIVNFTLGEPDFDTPEHILRAASTAMHSGDTHYTATNGTLALRQAICLKLERDNGLHYALDEVIAGCGGKHIIYHALAATLNLGDEVIVHTPYWVSYPDIARLNDATPVIIPGDETNGFKLSPEALEQAITPRSKWVILNTPNNPSGAVYNESELLALAAVLRRHPHLLIMADEIYEQFVYGDAVHVSLTRLAPDLKLRTLIVNGASKGYAMTGWRLGFGAGPAWLIGAIGKLLSQTTTCPSSVSQAAAVAAFAGDQAPIAGMREVYQQRRDRMLELLQTINGLSVTPPDGAFYVFANVRGLMGKTTENGDPLHSDSQLVSYLLKEYGLATVSGAAYGMSPYIRLSFASSLDVIEEGCRRLKEACQRLR</sequence>
<dbReference type="CDD" id="cd00609">
    <property type="entry name" value="AAT_like"/>
    <property type="match status" value="1"/>
</dbReference>
<name>A0A0F4VDP8_PSEFL</name>
<dbReference type="SUPFAM" id="SSF53383">
    <property type="entry name" value="PLP-dependent transferases"/>
    <property type="match status" value="1"/>
</dbReference>
<dbReference type="Proteomes" id="UP000033400">
    <property type="component" value="Unassembled WGS sequence"/>
</dbReference>
<dbReference type="InterPro" id="IPR004838">
    <property type="entry name" value="NHTrfase_class1_PyrdxlP-BS"/>
</dbReference>
<protein>
    <recommendedName>
        <fullName evidence="6">Aminotransferase</fullName>
        <ecNumber evidence="6">2.6.1.-</ecNumber>
    </recommendedName>
</protein>
<dbReference type="PANTHER" id="PTHR46383:SF1">
    <property type="entry name" value="ASPARTATE AMINOTRANSFERASE"/>
    <property type="match status" value="1"/>
</dbReference>